<dbReference type="EMBL" id="CAJPIN010055108">
    <property type="protein sequence ID" value="CAG2066506.1"/>
    <property type="molecule type" value="Genomic_DNA"/>
</dbReference>
<keyword evidence="2" id="KW-1185">Reference proteome</keyword>
<protein>
    <submittedName>
        <fullName evidence="1">Uncharacterized protein</fullName>
    </submittedName>
</protein>
<reference evidence="1" key="1">
    <citation type="submission" date="2021-03" db="EMBL/GenBank/DDBJ databases">
        <authorList>
            <person name="Tran Van P."/>
        </authorList>
    </citation>
    <scope>NUCLEOTIDE SEQUENCE</scope>
</reference>
<organism evidence="1 2">
    <name type="scientific">Timema podura</name>
    <name type="common">Walking stick</name>
    <dbReference type="NCBI Taxonomy" id="61482"/>
    <lineage>
        <taxon>Eukaryota</taxon>
        <taxon>Metazoa</taxon>
        <taxon>Ecdysozoa</taxon>
        <taxon>Arthropoda</taxon>
        <taxon>Hexapoda</taxon>
        <taxon>Insecta</taxon>
        <taxon>Pterygota</taxon>
        <taxon>Neoptera</taxon>
        <taxon>Polyneoptera</taxon>
        <taxon>Phasmatodea</taxon>
        <taxon>Timematodea</taxon>
        <taxon>Timematoidea</taxon>
        <taxon>Timematidae</taxon>
        <taxon>Timema</taxon>
    </lineage>
</organism>
<gene>
    <name evidence="1" type="ORF">TPAB3V08_LOCUS13449</name>
</gene>
<evidence type="ECO:0000313" key="1">
    <source>
        <dbReference type="EMBL" id="CAG2066506.1"/>
    </source>
</evidence>
<name>A0ABN7PKA7_TIMPD</name>
<evidence type="ECO:0000313" key="2">
    <source>
        <dbReference type="Proteomes" id="UP001153148"/>
    </source>
</evidence>
<accession>A0ABN7PKA7</accession>
<dbReference type="Proteomes" id="UP001153148">
    <property type="component" value="Unassembled WGS sequence"/>
</dbReference>
<sequence>MPSILPTMSLAFRDYWMQKMSTRPDPMRSLSLHMWHHTITHLLA</sequence>
<comment type="caution">
    <text evidence="1">The sequence shown here is derived from an EMBL/GenBank/DDBJ whole genome shotgun (WGS) entry which is preliminary data.</text>
</comment>
<proteinExistence type="predicted"/>